<organism evidence="4">
    <name type="scientific">Kitasatospora camelliae</name>
    <dbReference type="NCBI Taxonomy" id="3156397"/>
    <lineage>
        <taxon>Bacteria</taxon>
        <taxon>Bacillati</taxon>
        <taxon>Actinomycetota</taxon>
        <taxon>Actinomycetes</taxon>
        <taxon>Kitasatosporales</taxon>
        <taxon>Streptomycetaceae</taxon>
        <taxon>Kitasatospora</taxon>
    </lineage>
</organism>
<reference evidence="4" key="1">
    <citation type="submission" date="2024-06" db="EMBL/GenBank/DDBJ databases">
        <title>The genome sequences of Kitasatospora sp. strain HUAS MG31.</title>
        <authorList>
            <person name="Mo P."/>
        </authorList>
    </citation>
    <scope>NUCLEOTIDE SEQUENCE</scope>
    <source>
        <strain evidence="4">HUAS MG31</strain>
    </source>
</reference>
<evidence type="ECO:0008006" key="5">
    <source>
        <dbReference type="Google" id="ProtNLM"/>
    </source>
</evidence>
<dbReference type="Gene3D" id="2.40.10.10">
    <property type="entry name" value="Trypsin-like serine proteases"/>
    <property type="match status" value="2"/>
</dbReference>
<dbReference type="AlphaFoldDB" id="A0AAU8K0N5"/>
<feature type="region of interest" description="Disordered" evidence="2">
    <location>
        <begin position="30"/>
        <end position="50"/>
    </location>
</feature>
<sequence length="379" mass="40129">MPRTVRGTRRTAGAAAVLTVLSLAATACGSDPQPAAAPPPAAASTGGKPAVKLPESLQDLKNLKVEDLAAWAEEHGFKPESLQDYWDKAKMLAAQGVRPKDANIAEARTPTRDQVVFPPAIPAKAQPHPYNANTAVVGKIFAEVNKNTYSECSGTVVADPRHPGKSNLVWTAAHCVHGGKGADWLKKTSFVPAFNRPGAPAGRKDVPFDQLAPHGAWTVEDMYVMPQWTQEGGEKGSGASQYDFAVLRVRNERGGGGKSLEESVGGAVPIWFNAPADRLTAFSSYGYPADAPFDGMELEHCDSTVKPVPYVYDPARPPMLAMGCTMTSGSSGGGWFGARDGKPALVSNTSVGNSTNTMLAGPTLGDEARKMFEYFSAKR</sequence>
<evidence type="ECO:0000256" key="2">
    <source>
        <dbReference type="SAM" id="MobiDB-lite"/>
    </source>
</evidence>
<dbReference type="RefSeq" id="WP_354642539.1">
    <property type="nucleotide sequence ID" value="NZ_CP159872.1"/>
</dbReference>
<dbReference type="KEGG" id="kcm:ABWK59_23270"/>
<dbReference type="PANTHER" id="PTHR15462">
    <property type="entry name" value="SERINE PROTEASE"/>
    <property type="match status" value="1"/>
</dbReference>
<dbReference type="InterPro" id="IPR009003">
    <property type="entry name" value="Peptidase_S1_PA"/>
</dbReference>
<evidence type="ECO:0000256" key="3">
    <source>
        <dbReference type="SAM" id="SignalP"/>
    </source>
</evidence>
<evidence type="ECO:0000313" key="4">
    <source>
        <dbReference type="EMBL" id="XCM81612.1"/>
    </source>
</evidence>
<proteinExistence type="predicted"/>
<dbReference type="EMBL" id="CP159872">
    <property type="protein sequence ID" value="XCM81612.1"/>
    <property type="molecule type" value="Genomic_DNA"/>
</dbReference>
<keyword evidence="1 3" id="KW-0732">Signal</keyword>
<feature type="signal peptide" evidence="3">
    <location>
        <begin position="1"/>
        <end position="29"/>
    </location>
</feature>
<dbReference type="PROSITE" id="PS51257">
    <property type="entry name" value="PROKAR_LIPOPROTEIN"/>
    <property type="match status" value="1"/>
</dbReference>
<dbReference type="SUPFAM" id="SSF50494">
    <property type="entry name" value="Trypsin-like serine proteases"/>
    <property type="match status" value="1"/>
</dbReference>
<gene>
    <name evidence="4" type="ORF">ABWK59_23270</name>
</gene>
<dbReference type="InterPro" id="IPR050966">
    <property type="entry name" value="Glutamyl_endopeptidase"/>
</dbReference>
<dbReference type="InterPro" id="IPR043504">
    <property type="entry name" value="Peptidase_S1_PA_chymotrypsin"/>
</dbReference>
<feature type="chain" id="PRO_5043325082" description="V8-like Glu-specific endopeptidase" evidence="3">
    <location>
        <begin position="30"/>
        <end position="379"/>
    </location>
</feature>
<accession>A0AAU8K0N5</accession>
<name>A0AAU8K0N5_9ACTN</name>
<dbReference type="PANTHER" id="PTHR15462:SF19">
    <property type="entry name" value="PEPTIDASE S1 DOMAIN-CONTAINING PROTEIN"/>
    <property type="match status" value="1"/>
</dbReference>
<protein>
    <recommendedName>
        <fullName evidence="5">V8-like Glu-specific endopeptidase</fullName>
    </recommendedName>
</protein>
<evidence type="ECO:0000256" key="1">
    <source>
        <dbReference type="ARBA" id="ARBA00022729"/>
    </source>
</evidence>